<protein>
    <submittedName>
        <fullName evidence="1">Uncharacterized protein</fullName>
    </submittedName>
</protein>
<accession>A0ACB9FTB0</accession>
<dbReference type="Proteomes" id="UP001056120">
    <property type="component" value="Linkage Group LG16"/>
</dbReference>
<sequence>MLGDAIGDYVTGDAPPATSKLELEVLFKKGDLVDVSSTTISKGQVGKLAFKKEQLIGMKIGISFKTRVNKM</sequence>
<dbReference type="EMBL" id="CM042033">
    <property type="protein sequence ID" value="KAI3774070.1"/>
    <property type="molecule type" value="Genomic_DNA"/>
</dbReference>
<reference evidence="2" key="1">
    <citation type="journal article" date="2022" name="Mol. Ecol. Resour.">
        <title>The genomes of chicory, endive, great burdock and yacon provide insights into Asteraceae palaeo-polyploidization history and plant inulin production.</title>
        <authorList>
            <person name="Fan W."/>
            <person name="Wang S."/>
            <person name="Wang H."/>
            <person name="Wang A."/>
            <person name="Jiang F."/>
            <person name="Liu H."/>
            <person name="Zhao H."/>
            <person name="Xu D."/>
            <person name="Zhang Y."/>
        </authorList>
    </citation>
    <scope>NUCLEOTIDE SEQUENCE [LARGE SCALE GENOMIC DNA]</scope>
    <source>
        <strain evidence="2">cv. Yunnan</strain>
    </source>
</reference>
<gene>
    <name evidence="1" type="ORF">L1987_48613</name>
</gene>
<evidence type="ECO:0000313" key="1">
    <source>
        <dbReference type="EMBL" id="KAI3774070.1"/>
    </source>
</evidence>
<organism evidence="1 2">
    <name type="scientific">Smallanthus sonchifolius</name>
    <dbReference type="NCBI Taxonomy" id="185202"/>
    <lineage>
        <taxon>Eukaryota</taxon>
        <taxon>Viridiplantae</taxon>
        <taxon>Streptophyta</taxon>
        <taxon>Embryophyta</taxon>
        <taxon>Tracheophyta</taxon>
        <taxon>Spermatophyta</taxon>
        <taxon>Magnoliopsida</taxon>
        <taxon>eudicotyledons</taxon>
        <taxon>Gunneridae</taxon>
        <taxon>Pentapetalae</taxon>
        <taxon>asterids</taxon>
        <taxon>campanulids</taxon>
        <taxon>Asterales</taxon>
        <taxon>Asteraceae</taxon>
        <taxon>Asteroideae</taxon>
        <taxon>Heliantheae alliance</taxon>
        <taxon>Millerieae</taxon>
        <taxon>Smallanthus</taxon>
    </lineage>
</organism>
<evidence type="ECO:0000313" key="2">
    <source>
        <dbReference type="Proteomes" id="UP001056120"/>
    </source>
</evidence>
<keyword evidence="2" id="KW-1185">Reference proteome</keyword>
<reference evidence="1 2" key="2">
    <citation type="journal article" date="2022" name="Mol. Ecol. Resour.">
        <title>The genomes of chicory, endive, great burdock and yacon provide insights into Asteraceae paleo-polyploidization history and plant inulin production.</title>
        <authorList>
            <person name="Fan W."/>
            <person name="Wang S."/>
            <person name="Wang H."/>
            <person name="Wang A."/>
            <person name="Jiang F."/>
            <person name="Liu H."/>
            <person name="Zhao H."/>
            <person name="Xu D."/>
            <person name="Zhang Y."/>
        </authorList>
    </citation>
    <scope>NUCLEOTIDE SEQUENCE [LARGE SCALE GENOMIC DNA]</scope>
    <source>
        <strain evidence="2">cv. Yunnan</strain>
        <tissue evidence="1">Leaves</tissue>
    </source>
</reference>
<name>A0ACB9FTB0_9ASTR</name>
<proteinExistence type="predicted"/>
<comment type="caution">
    <text evidence="1">The sequence shown here is derived from an EMBL/GenBank/DDBJ whole genome shotgun (WGS) entry which is preliminary data.</text>
</comment>